<dbReference type="AlphaFoldDB" id="A0A6J1T2J2"/>
<dbReference type="RefSeq" id="XP_026287187.1">
    <property type="nucleotide sequence ID" value="XM_026431402.2"/>
</dbReference>
<sequence>MFRQSVIIGALLAVGIALAAARPQQDADDTWLSAEDADLSANDDLLLSLEVDLGTEDVEDALPEPDSPEDETLLYPVAVEEQQQEPQAESSSASSSEESEAPRARPAPSRSSSSSESSSEEIQARRGGRPKHGRRP</sequence>
<feature type="compositionally biased region" description="Acidic residues" evidence="1">
    <location>
        <begin position="55"/>
        <end position="72"/>
    </location>
</feature>
<evidence type="ECO:0000313" key="3">
    <source>
        <dbReference type="Proteomes" id="UP000504606"/>
    </source>
</evidence>
<feature type="chain" id="PRO_5043557177" evidence="2">
    <location>
        <begin position="22"/>
        <end position="136"/>
    </location>
</feature>
<keyword evidence="3" id="KW-1185">Reference proteome</keyword>
<keyword evidence="2" id="KW-0732">Signal</keyword>
<feature type="region of interest" description="Disordered" evidence="1">
    <location>
        <begin position="55"/>
        <end position="136"/>
    </location>
</feature>
<evidence type="ECO:0000256" key="1">
    <source>
        <dbReference type="SAM" id="MobiDB-lite"/>
    </source>
</evidence>
<feature type="compositionally biased region" description="Low complexity" evidence="1">
    <location>
        <begin position="104"/>
        <end position="121"/>
    </location>
</feature>
<dbReference type="KEGG" id="foc:113212610"/>
<accession>A0A6J1T2J2</accession>
<protein>
    <submittedName>
        <fullName evidence="4">Uncharacterized protein LOC113212610</fullName>
    </submittedName>
</protein>
<dbReference type="Proteomes" id="UP000504606">
    <property type="component" value="Unplaced"/>
</dbReference>
<feature type="compositionally biased region" description="Low complexity" evidence="1">
    <location>
        <begin position="80"/>
        <end position="96"/>
    </location>
</feature>
<evidence type="ECO:0000256" key="2">
    <source>
        <dbReference type="SAM" id="SignalP"/>
    </source>
</evidence>
<gene>
    <name evidence="4" type="primary">LOC113212610</name>
</gene>
<feature type="signal peptide" evidence="2">
    <location>
        <begin position="1"/>
        <end position="21"/>
    </location>
</feature>
<dbReference type="GeneID" id="113212610"/>
<evidence type="ECO:0000313" key="4">
    <source>
        <dbReference type="RefSeq" id="XP_026287187.1"/>
    </source>
</evidence>
<name>A0A6J1T2J2_FRAOC</name>
<proteinExistence type="predicted"/>
<reference evidence="4" key="1">
    <citation type="submission" date="2025-08" db="UniProtKB">
        <authorList>
            <consortium name="RefSeq"/>
        </authorList>
    </citation>
    <scope>IDENTIFICATION</scope>
    <source>
        <tissue evidence="4">Whole organism</tissue>
    </source>
</reference>
<feature type="compositionally biased region" description="Basic residues" evidence="1">
    <location>
        <begin position="126"/>
        <end position="136"/>
    </location>
</feature>
<organism evidence="3 4">
    <name type="scientific">Frankliniella occidentalis</name>
    <name type="common">Western flower thrips</name>
    <name type="synonym">Euthrips occidentalis</name>
    <dbReference type="NCBI Taxonomy" id="133901"/>
    <lineage>
        <taxon>Eukaryota</taxon>
        <taxon>Metazoa</taxon>
        <taxon>Ecdysozoa</taxon>
        <taxon>Arthropoda</taxon>
        <taxon>Hexapoda</taxon>
        <taxon>Insecta</taxon>
        <taxon>Pterygota</taxon>
        <taxon>Neoptera</taxon>
        <taxon>Paraneoptera</taxon>
        <taxon>Thysanoptera</taxon>
        <taxon>Terebrantia</taxon>
        <taxon>Thripoidea</taxon>
        <taxon>Thripidae</taxon>
        <taxon>Frankliniella</taxon>
    </lineage>
</organism>